<comment type="caution">
    <text evidence="1">The sequence shown here is derived from an EMBL/GenBank/DDBJ whole genome shotgun (WGS) entry which is preliminary data.</text>
</comment>
<organism evidence="1 2">
    <name type="scientific">Rubricella aquisinus</name>
    <dbReference type="NCBI Taxonomy" id="2028108"/>
    <lineage>
        <taxon>Bacteria</taxon>
        <taxon>Pseudomonadati</taxon>
        <taxon>Pseudomonadota</taxon>
        <taxon>Alphaproteobacteria</taxon>
        <taxon>Rhodobacterales</taxon>
        <taxon>Paracoccaceae</taxon>
        <taxon>Rubricella</taxon>
    </lineage>
</organism>
<evidence type="ECO:0000313" key="2">
    <source>
        <dbReference type="Proteomes" id="UP000553766"/>
    </source>
</evidence>
<dbReference type="RefSeq" id="WP_184012243.1">
    <property type="nucleotide sequence ID" value="NZ_JACIJS010000007.1"/>
</dbReference>
<gene>
    <name evidence="1" type="ORF">FHS89_002571</name>
</gene>
<proteinExistence type="predicted"/>
<evidence type="ECO:0008006" key="3">
    <source>
        <dbReference type="Google" id="ProtNLM"/>
    </source>
</evidence>
<sequence length="223" mass="23083">MTDRRSDEIEELFAEVDSSIASTEAVIGAFRREMERTSRSTEDASRRVSGFDRSIGKGLRGAFDEIVFEGGRASDALKAMARSMSSSVLNQALTPVQNALGAGIGGLVRSGLGAITGGVVPFADGAGFAGGRVRAFADGGIVAGPTTFPMRGGQTGLMGEAGPEAIMPLSRGPDGSLGVKAQGNATTVVNINITTPDVEGFRRSRSQIAAEMSRAMRAGQRNL</sequence>
<name>A0A840WZG5_9RHOB</name>
<accession>A0A840WZG5</accession>
<evidence type="ECO:0000313" key="1">
    <source>
        <dbReference type="EMBL" id="MBB5516540.1"/>
    </source>
</evidence>
<dbReference type="EMBL" id="JACIJS010000007">
    <property type="protein sequence ID" value="MBB5516540.1"/>
    <property type="molecule type" value="Genomic_DNA"/>
</dbReference>
<keyword evidence="2" id="KW-1185">Reference proteome</keyword>
<reference evidence="1 2" key="1">
    <citation type="submission" date="2020-08" db="EMBL/GenBank/DDBJ databases">
        <title>Genomic Encyclopedia of Type Strains, Phase IV (KMG-IV): sequencing the most valuable type-strain genomes for metagenomic binning, comparative biology and taxonomic classification.</title>
        <authorList>
            <person name="Goeker M."/>
        </authorList>
    </citation>
    <scope>NUCLEOTIDE SEQUENCE [LARGE SCALE GENOMIC DNA]</scope>
    <source>
        <strain evidence="1 2">DSM 103377</strain>
    </source>
</reference>
<dbReference type="Proteomes" id="UP000553766">
    <property type="component" value="Unassembled WGS sequence"/>
</dbReference>
<protein>
    <recommendedName>
        <fullName evidence="3">Phage tail tape measure protein</fullName>
    </recommendedName>
</protein>
<dbReference type="AlphaFoldDB" id="A0A840WZG5"/>